<dbReference type="InterPro" id="IPR024078">
    <property type="entry name" value="LmbE-like_dom_sf"/>
</dbReference>
<keyword evidence="6" id="KW-1185">Reference proteome</keyword>
<comment type="catalytic activity">
    <reaction evidence="4">
        <text>1D-myo-inositol 2-acetamido-2-deoxy-alpha-D-glucopyranoside + H2O = 1D-myo-inositol 2-amino-2-deoxy-alpha-D-glucopyranoside + acetate</text>
        <dbReference type="Rhea" id="RHEA:26180"/>
        <dbReference type="ChEBI" id="CHEBI:15377"/>
        <dbReference type="ChEBI" id="CHEBI:30089"/>
        <dbReference type="ChEBI" id="CHEBI:52442"/>
        <dbReference type="ChEBI" id="CHEBI:58886"/>
        <dbReference type="EC" id="3.5.1.103"/>
    </reaction>
</comment>
<dbReference type="Proteomes" id="UP000616839">
    <property type="component" value="Unassembled WGS sequence"/>
</dbReference>
<evidence type="ECO:0000256" key="1">
    <source>
        <dbReference type="ARBA" id="ARBA00022723"/>
    </source>
</evidence>
<sequence length="302" mass="33002">MTADQRLLLVHAHPDDESIGQGATMAKYVREGRGVTLVTCTAGEMGEILVPELEHLAADRDDLLGEHRQGELQDAMALLGVRDHRFLGGFGHYRDSGMKWHDDGHAVAADEVHDNAFWRADLTDAADLLVEVIREVRPQVLVTYDQFGGYGHPDHIQAHRVAMYAAQLAAVPSYRLDLGEPWDIAKIYWGAMSESRMREGLRALRAAGDTTTFEGMDPEGPMPFFVVPDEQLSAVVDGTDVVDRKMAALAAHRTQISVDGPFFALSNNIGAPAWGLEFFRIAKGVPGPTGDEGLETDLFAGL</sequence>
<comment type="function">
    <text evidence="4">Catalyzes the deacetylation of 1D-myo-inositol 2-acetamido-2-deoxy-alpha-D-glucopyranoside (GlcNAc-Ins) in the mycothiol biosynthesis pathway.</text>
</comment>
<comment type="similarity">
    <text evidence="4">Belongs to the MshB deacetylase family.</text>
</comment>
<evidence type="ECO:0000313" key="6">
    <source>
        <dbReference type="Proteomes" id="UP000616839"/>
    </source>
</evidence>
<dbReference type="HAMAP" id="MF_01696">
    <property type="entry name" value="MshB"/>
    <property type="match status" value="1"/>
</dbReference>
<gene>
    <name evidence="4 5" type="primary">mshB</name>
    <name evidence="5" type="ORF">IE331_11860</name>
</gene>
<dbReference type="Pfam" id="PF02585">
    <property type="entry name" value="PIG-L"/>
    <property type="match status" value="1"/>
</dbReference>
<proteinExistence type="inferred from homology"/>
<dbReference type="GO" id="GO:0035595">
    <property type="term" value="F:N-acetylglucosaminylinositol deacetylase activity"/>
    <property type="evidence" value="ECO:0007669"/>
    <property type="project" value="UniProtKB-EC"/>
</dbReference>
<feature type="binding site" evidence="4">
    <location>
        <position position="16"/>
    </location>
    <ligand>
        <name>Zn(2+)</name>
        <dbReference type="ChEBI" id="CHEBI:29105"/>
    </ligand>
</feature>
<dbReference type="AlphaFoldDB" id="A0A927K5K4"/>
<feature type="binding site" evidence="4">
    <location>
        <position position="13"/>
    </location>
    <ligand>
        <name>Zn(2+)</name>
        <dbReference type="ChEBI" id="CHEBI:29105"/>
    </ligand>
</feature>
<dbReference type="InterPro" id="IPR017810">
    <property type="entry name" value="Mycothiol_biosynthesis_MshB"/>
</dbReference>
<dbReference type="PANTHER" id="PTHR12993:SF26">
    <property type="entry name" value="1D-MYO-INOSITOL 2-ACETAMIDO-2-DEOXY-ALPHA-D-GLUCOPYRANOSIDE DEACETYLASE"/>
    <property type="match status" value="1"/>
</dbReference>
<name>A0A927K5K4_9ACTN</name>
<dbReference type="RefSeq" id="WP_192143635.1">
    <property type="nucleotide sequence ID" value="NZ_JACYXZ010000003.1"/>
</dbReference>
<organism evidence="5 6">
    <name type="scientific">Nocardioides donggukensis</name>
    <dbReference type="NCBI Taxonomy" id="2774019"/>
    <lineage>
        <taxon>Bacteria</taxon>
        <taxon>Bacillati</taxon>
        <taxon>Actinomycetota</taxon>
        <taxon>Actinomycetes</taxon>
        <taxon>Propionibacteriales</taxon>
        <taxon>Nocardioidaceae</taxon>
        <taxon>Nocardioides</taxon>
    </lineage>
</organism>
<reference evidence="5" key="1">
    <citation type="submission" date="2020-09" db="EMBL/GenBank/DDBJ databases">
        <title>Nocardioides sp. strain MJB4 16S ribosomal RNA gene Genome sequencing and assembly.</title>
        <authorList>
            <person name="Kim I."/>
        </authorList>
    </citation>
    <scope>NUCLEOTIDE SEQUENCE</scope>
    <source>
        <strain evidence="5">MJB4</strain>
    </source>
</reference>
<evidence type="ECO:0000256" key="2">
    <source>
        <dbReference type="ARBA" id="ARBA00022801"/>
    </source>
</evidence>
<accession>A0A927K5K4</accession>
<evidence type="ECO:0000313" key="5">
    <source>
        <dbReference type="EMBL" id="MBD8870321.1"/>
    </source>
</evidence>
<dbReference type="GO" id="GO:0010125">
    <property type="term" value="P:mycothiol biosynthetic process"/>
    <property type="evidence" value="ECO:0007669"/>
    <property type="project" value="UniProtKB-UniRule"/>
</dbReference>
<dbReference type="InterPro" id="IPR003737">
    <property type="entry name" value="GlcNAc_PI_deacetylase-related"/>
</dbReference>
<dbReference type="Gene3D" id="3.40.50.10320">
    <property type="entry name" value="LmbE-like"/>
    <property type="match status" value="1"/>
</dbReference>
<feature type="binding site" evidence="4">
    <location>
        <position position="155"/>
    </location>
    <ligand>
        <name>Zn(2+)</name>
        <dbReference type="ChEBI" id="CHEBI:29105"/>
    </ligand>
</feature>
<keyword evidence="1 4" id="KW-0479">Metal-binding</keyword>
<comment type="cofactor">
    <cofactor evidence="4">
        <name>Zn(2+)</name>
        <dbReference type="ChEBI" id="CHEBI:29105"/>
    </cofactor>
    <text evidence="4">Binds 1 zinc ion per subunit.</text>
</comment>
<dbReference type="EMBL" id="JACYXZ010000003">
    <property type="protein sequence ID" value="MBD8870321.1"/>
    <property type="molecule type" value="Genomic_DNA"/>
</dbReference>
<evidence type="ECO:0000256" key="4">
    <source>
        <dbReference type="HAMAP-Rule" id="MF_01696"/>
    </source>
</evidence>
<keyword evidence="3 4" id="KW-0862">Zinc</keyword>
<dbReference type="NCBIfam" id="TIGR03445">
    <property type="entry name" value="mycothiol_MshB"/>
    <property type="match status" value="1"/>
</dbReference>
<dbReference type="PANTHER" id="PTHR12993">
    <property type="entry name" value="N-ACETYLGLUCOSAMINYL-PHOSPHATIDYLINOSITOL DE-N-ACETYLASE-RELATED"/>
    <property type="match status" value="1"/>
</dbReference>
<protein>
    <recommendedName>
        <fullName evidence="4">1D-myo-inositol 2-acetamido-2-deoxy-alpha-D-glucopyranoside deacetylase</fullName>
        <shortName evidence="4">GlcNAc-Ins deacetylase</shortName>
        <ecNumber evidence="4">3.5.1.103</ecNumber>
    </recommendedName>
    <alternativeName>
        <fullName evidence="4">N-acetyl-1-D-myo-inositol-2-amino-2-deoxy-alpha-D-glucopyranoside deacetylase</fullName>
    </alternativeName>
</protein>
<comment type="caution">
    <text evidence="5">The sequence shown here is derived from an EMBL/GenBank/DDBJ whole genome shotgun (WGS) entry which is preliminary data.</text>
</comment>
<dbReference type="SUPFAM" id="SSF102588">
    <property type="entry name" value="LmbE-like"/>
    <property type="match status" value="1"/>
</dbReference>
<dbReference type="EC" id="3.5.1.103" evidence="4"/>
<dbReference type="GO" id="GO:0008270">
    <property type="term" value="F:zinc ion binding"/>
    <property type="evidence" value="ECO:0007669"/>
    <property type="project" value="UniProtKB-UniRule"/>
</dbReference>
<keyword evidence="2 4" id="KW-0378">Hydrolase</keyword>
<evidence type="ECO:0000256" key="3">
    <source>
        <dbReference type="ARBA" id="ARBA00022833"/>
    </source>
</evidence>